<dbReference type="InterPro" id="IPR005471">
    <property type="entry name" value="Tscrpt_reg_IclR_N"/>
</dbReference>
<dbReference type="GO" id="GO:0045892">
    <property type="term" value="P:negative regulation of DNA-templated transcription"/>
    <property type="evidence" value="ECO:0007669"/>
    <property type="project" value="TreeGrafter"/>
</dbReference>
<evidence type="ECO:0000256" key="1">
    <source>
        <dbReference type="ARBA" id="ARBA00023015"/>
    </source>
</evidence>
<evidence type="ECO:0000259" key="4">
    <source>
        <dbReference type="PROSITE" id="PS51077"/>
    </source>
</evidence>
<gene>
    <name evidence="6" type="ORF">BXY45_14310</name>
</gene>
<dbReference type="GO" id="GO:0003700">
    <property type="term" value="F:DNA-binding transcription factor activity"/>
    <property type="evidence" value="ECO:0007669"/>
    <property type="project" value="TreeGrafter"/>
</dbReference>
<dbReference type="PANTHER" id="PTHR30136:SF39">
    <property type="entry name" value="TRANSCRIPTIONAL REGULATORY PROTEIN"/>
    <property type="match status" value="1"/>
</dbReference>
<accession>A0A315ZPE2</accession>
<dbReference type="SMART" id="SM00419">
    <property type="entry name" value="HTH_CRP"/>
    <property type="match status" value="1"/>
</dbReference>
<dbReference type="Pfam" id="PF09339">
    <property type="entry name" value="HTH_IclR"/>
    <property type="match status" value="1"/>
</dbReference>
<dbReference type="SMART" id="SM00346">
    <property type="entry name" value="HTH_ICLR"/>
    <property type="match status" value="1"/>
</dbReference>
<organism evidence="6 7">
    <name type="scientific">Quadrisphaera granulorum</name>
    <dbReference type="NCBI Taxonomy" id="317664"/>
    <lineage>
        <taxon>Bacteria</taxon>
        <taxon>Bacillati</taxon>
        <taxon>Actinomycetota</taxon>
        <taxon>Actinomycetes</taxon>
        <taxon>Kineosporiales</taxon>
        <taxon>Kineosporiaceae</taxon>
        <taxon>Quadrisphaera</taxon>
    </lineage>
</organism>
<dbReference type="PROSITE" id="PS51077">
    <property type="entry name" value="HTH_ICLR"/>
    <property type="match status" value="1"/>
</dbReference>
<dbReference type="Pfam" id="PF01614">
    <property type="entry name" value="IclR_C"/>
    <property type="match status" value="1"/>
</dbReference>
<proteinExistence type="predicted"/>
<feature type="domain" description="HTH iclR-type" evidence="4">
    <location>
        <begin position="13"/>
        <end position="73"/>
    </location>
</feature>
<keyword evidence="1" id="KW-0805">Transcription regulation</keyword>
<feature type="domain" description="IclR-ED" evidence="5">
    <location>
        <begin position="67"/>
        <end position="258"/>
    </location>
</feature>
<dbReference type="PROSITE" id="PS51078">
    <property type="entry name" value="ICLR_ED"/>
    <property type="match status" value="1"/>
</dbReference>
<keyword evidence="3" id="KW-0804">Transcription</keyword>
<evidence type="ECO:0000256" key="2">
    <source>
        <dbReference type="ARBA" id="ARBA00023125"/>
    </source>
</evidence>
<dbReference type="PANTHER" id="PTHR30136">
    <property type="entry name" value="HELIX-TURN-HELIX TRANSCRIPTIONAL REGULATOR, ICLR FAMILY"/>
    <property type="match status" value="1"/>
</dbReference>
<dbReference type="InterPro" id="IPR036390">
    <property type="entry name" value="WH_DNA-bd_sf"/>
</dbReference>
<dbReference type="InterPro" id="IPR036388">
    <property type="entry name" value="WH-like_DNA-bd_sf"/>
</dbReference>
<dbReference type="InterPro" id="IPR012318">
    <property type="entry name" value="HTH_CRP"/>
</dbReference>
<dbReference type="InterPro" id="IPR029016">
    <property type="entry name" value="GAF-like_dom_sf"/>
</dbReference>
<evidence type="ECO:0000259" key="5">
    <source>
        <dbReference type="PROSITE" id="PS51078"/>
    </source>
</evidence>
<comment type="caution">
    <text evidence="6">The sequence shown here is derived from an EMBL/GenBank/DDBJ whole genome shotgun (WGS) entry which is preliminary data.</text>
</comment>
<reference evidence="6 7" key="1">
    <citation type="submission" date="2018-03" db="EMBL/GenBank/DDBJ databases">
        <title>Genomic Encyclopedia of Archaeal and Bacterial Type Strains, Phase II (KMG-II): from individual species to whole genera.</title>
        <authorList>
            <person name="Goeker M."/>
        </authorList>
    </citation>
    <scope>NUCLEOTIDE SEQUENCE [LARGE SCALE GENOMIC DNA]</scope>
    <source>
        <strain evidence="6 7">DSM 44889</strain>
    </source>
</reference>
<sequence length="258" mass="27322">MMLTVPEPVASSMRSLDRSLDVLDCLQRSEAPLRLSDVAARTGLTLPTASRILAALEARGYVASDAKRFRLGASVLGAAHAFLLTDPLVGASRQHLQHLAQATGLTCSLYERVGFERVLVARVDGQWPLRYELPIGRRLPLYLGAGKAIAVDLDDDELQALEAHARTHPDPSGAGLDLAALRADLAGLRERGFHISVGERAPGIIALSVPVRAADASPLGALSIAGPAEQNSREQVQGWAVETVRAAAAIAQGRARVV</sequence>
<dbReference type="InterPro" id="IPR050707">
    <property type="entry name" value="HTH_MetabolicPath_Reg"/>
</dbReference>
<dbReference type="InterPro" id="IPR014757">
    <property type="entry name" value="Tscrpt_reg_IclR_C"/>
</dbReference>
<dbReference type="GO" id="GO:0003677">
    <property type="term" value="F:DNA binding"/>
    <property type="evidence" value="ECO:0007669"/>
    <property type="project" value="UniProtKB-KW"/>
</dbReference>
<evidence type="ECO:0000313" key="7">
    <source>
        <dbReference type="Proteomes" id="UP000245469"/>
    </source>
</evidence>
<dbReference type="EMBL" id="QGDQ01000043">
    <property type="protein sequence ID" value="PWJ46973.1"/>
    <property type="molecule type" value="Genomic_DNA"/>
</dbReference>
<name>A0A315ZPE2_9ACTN</name>
<keyword evidence="2" id="KW-0238">DNA-binding</keyword>
<dbReference type="SUPFAM" id="SSF55781">
    <property type="entry name" value="GAF domain-like"/>
    <property type="match status" value="1"/>
</dbReference>
<dbReference type="AlphaFoldDB" id="A0A315ZPE2"/>
<evidence type="ECO:0000256" key="3">
    <source>
        <dbReference type="ARBA" id="ARBA00023163"/>
    </source>
</evidence>
<dbReference type="Gene3D" id="3.30.450.40">
    <property type="match status" value="1"/>
</dbReference>
<dbReference type="SUPFAM" id="SSF46785">
    <property type="entry name" value="Winged helix' DNA-binding domain"/>
    <property type="match status" value="1"/>
</dbReference>
<evidence type="ECO:0000313" key="6">
    <source>
        <dbReference type="EMBL" id="PWJ46973.1"/>
    </source>
</evidence>
<protein>
    <submittedName>
        <fullName evidence="6">IclR family transcriptional regulator</fullName>
    </submittedName>
</protein>
<dbReference type="Gene3D" id="1.10.10.10">
    <property type="entry name" value="Winged helix-like DNA-binding domain superfamily/Winged helix DNA-binding domain"/>
    <property type="match status" value="1"/>
</dbReference>
<dbReference type="Proteomes" id="UP000245469">
    <property type="component" value="Unassembled WGS sequence"/>
</dbReference>
<keyword evidence="7" id="KW-1185">Reference proteome</keyword>